<comment type="caution">
    <text evidence="2">The sequence shown here is derived from an EMBL/GenBank/DDBJ whole genome shotgun (WGS) entry which is preliminary data.</text>
</comment>
<dbReference type="Proteomes" id="UP000499080">
    <property type="component" value="Unassembled WGS sequence"/>
</dbReference>
<evidence type="ECO:0000256" key="1">
    <source>
        <dbReference type="SAM" id="MobiDB-lite"/>
    </source>
</evidence>
<organism evidence="2 3">
    <name type="scientific">Araneus ventricosus</name>
    <name type="common">Orbweaver spider</name>
    <name type="synonym">Epeira ventricosa</name>
    <dbReference type="NCBI Taxonomy" id="182803"/>
    <lineage>
        <taxon>Eukaryota</taxon>
        <taxon>Metazoa</taxon>
        <taxon>Ecdysozoa</taxon>
        <taxon>Arthropoda</taxon>
        <taxon>Chelicerata</taxon>
        <taxon>Arachnida</taxon>
        <taxon>Araneae</taxon>
        <taxon>Araneomorphae</taxon>
        <taxon>Entelegynae</taxon>
        <taxon>Araneoidea</taxon>
        <taxon>Araneidae</taxon>
        <taxon>Araneus</taxon>
    </lineage>
</organism>
<feature type="compositionally biased region" description="Basic and acidic residues" evidence="1">
    <location>
        <begin position="12"/>
        <end position="26"/>
    </location>
</feature>
<dbReference type="EMBL" id="BGPR01004492">
    <property type="protein sequence ID" value="GBN00199.1"/>
    <property type="molecule type" value="Genomic_DNA"/>
</dbReference>
<reference evidence="2 3" key="1">
    <citation type="journal article" date="2019" name="Sci. Rep.">
        <title>Orb-weaving spider Araneus ventricosus genome elucidates the spidroin gene catalogue.</title>
        <authorList>
            <person name="Kono N."/>
            <person name="Nakamura H."/>
            <person name="Ohtoshi R."/>
            <person name="Moran D.A.P."/>
            <person name="Shinohara A."/>
            <person name="Yoshida Y."/>
            <person name="Fujiwara M."/>
            <person name="Mori M."/>
            <person name="Tomita M."/>
            <person name="Arakawa K."/>
        </authorList>
    </citation>
    <scope>NUCLEOTIDE SEQUENCE [LARGE SCALE GENOMIC DNA]</scope>
</reference>
<proteinExistence type="predicted"/>
<sequence>MSGTPSSGRQPPVEKRKEDYNSHAHSDTSYTPSGHTQREKVTSMLKTRMTDQMKNEKQCFVLRRKCVDEMNILMESILVTSQSPDKRNYTCHLTARSCAVLRHYILFLQQDAQRISKSNWCGAFNA</sequence>
<gene>
    <name evidence="2" type="ORF">AVEN_99272_1</name>
</gene>
<accession>A0A4Y2KDZ8</accession>
<dbReference type="AlphaFoldDB" id="A0A4Y2KDZ8"/>
<protein>
    <submittedName>
        <fullName evidence="2">Uncharacterized protein</fullName>
    </submittedName>
</protein>
<name>A0A4Y2KDZ8_ARAVE</name>
<feature type="region of interest" description="Disordered" evidence="1">
    <location>
        <begin position="1"/>
        <end position="44"/>
    </location>
</feature>
<evidence type="ECO:0000313" key="2">
    <source>
        <dbReference type="EMBL" id="GBN00199.1"/>
    </source>
</evidence>
<keyword evidence="3" id="KW-1185">Reference proteome</keyword>
<evidence type="ECO:0000313" key="3">
    <source>
        <dbReference type="Proteomes" id="UP000499080"/>
    </source>
</evidence>